<gene>
    <name evidence="4" type="ORF">DM194_26090</name>
</gene>
<evidence type="ECO:0000256" key="1">
    <source>
        <dbReference type="SAM" id="MobiDB-lite"/>
    </source>
</evidence>
<evidence type="ECO:0000313" key="5">
    <source>
        <dbReference type="Proteomes" id="UP000249605"/>
    </source>
</evidence>
<dbReference type="EMBL" id="CP029834">
    <property type="protein sequence ID" value="AWU97754.1"/>
    <property type="molecule type" value="Genomic_DNA"/>
</dbReference>
<dbReference type="OrthoDB" id="7304840at2"/>
<feature type="transmembrane region" description="Helical" evidence="2">
    <location>
        <begin position="6"/>
        <end position="24"/>
    </location>
</feature>
<sequence length="236" mass="24355">MVSFLIDAALAVMLVTATVYLVIVNKRLKLLRNGQSEINALVSTFSKSIDDTDASMKRMVASATEIAARLSDDLDRAKGMKEDMALILGSCERTTARMEESVQHARALLRRLDEGAMAGAMRGGRDRMRREMADADGTSGIGAGIAAGIAAGSMAKPAEAEAAPASPLLSALKAAEVDKGEFQALETALRAVSGQPAETAAPSTPASSAPAPTGPAKAAASAFYARLRTVGSETSA</sequence>
<keyword evidence="5" id="KW-1185">Reference proteome</keyword>
<reference evidence="4 5" key="1">
    <citation type="submission" date="2018-06" db="EMBL/GenBank/DDBJ databases">
        <title>Complete genome sequencing of Azospirillum sp. M2T2B2.</title>
        <authorList>
            <person name="Heo J."/>
            <person name="Kim S.-J."/>
            <person name="Kwon S.-W."/>
            <person name="Anandham R."/>
        </authorList>
    </citation>
    <scope>NUCLEOTIDE SEQUENCE [LARGE SCALE GENOMIC DNA]</scope>
    <source>
        <strain evidence="4 5">M2T2B2</strain>
        <plasmid evidence="4 5">unnamed4</plasmid>
    </source>
</reference>
<protein>
    <recommendedName>
        <fullName evidence="3">DUF6468 domain-containing protein</fullName>
    </recommendedName>
</protein>
<dbReference type="KEGG" id="azm:DM194_26090"/>
<evidence type="ECO:0000313" key="4">
    <source>
        <dbReference type="EMBL" id="AWU97754.1"/>
    </source>
</evidence>
<dbReference type="RefSeq" id="WP_111070552.1">
    <property type="nucleotide sequence ID" value="NZ_CP029834.1"/>
</dbReference>
<feature type="domain" description="DUF6468" evidence="3">
    <location>
        <begin position="31"/>
        <end position="106"/>
    </location>
</feature>
<dbReference type="Proteomes" id="UP000249605">
    <property type="component" value="Plasmid unnamed4"/>
</dbReference>
<dbReference type="AlphaFoldDB" id="A0A2U9SEE0"/>
<evidence type="ECO:0000259" key="3">
    <source>
        <dbReference type="Pfam" id="PF20072"/>
    </source>
</evidence>
<dbReference type="Pfam" id="PF20072">
    <property type="entry name" value="DUF6468"/>
    <property type="match status" value="1"/>
</dbReference>
<keyword evidence="4" id="KW-0614">Plasmid</keyword>
<accession>A0A2U9SEE0</accession>
<keyword evidence="2" id="KW-1133">Transmembrane helix</keyword>
<name>A0A2U9SEE0_9PROT</name>
<keyword evidence="2" id="KW-0812">Transmembrane</keyword>
<evidence type="ECO:0000256" key="2">
    <source>
        <dbReference type="SAM" id="Phobius"/>
    </source>
</evidence>
<organism evidence="4 5">
    <name type="scientific">Azospirillum ramasamyi</name>
    <dbReference type="NCBI Taxonomy" id="682998"/>
    <lineage>
        <taxon>Bacteria</taxon>
        <taxon>Pseudomonadati</taxon>
        <taxon>Pseudomonadota</taxon>
        <taxon>Alphaproteobacteria</taxon>
        <taxon>Rhodospirillales</taxon>
        <taxon>Azospirillaceae</taxon>
        <taxon>Azospirillum</taxon>
    </lineage>
</organism>
<keyword evidence="2" id="KW-0472">Membrane</keyword>
<feature type="region of interest" description="Disordered" evidence="1">
    <location>
        <begin position="193"/>
        <end position="215"/>
    </location>
</feature>
<dbReference type="InterPro" id="IPR045531">
    <property type="entry name" value="DUF6468"/>
</dbReference>
<geneLocation type="plasmid" evidence="4 5">
    <name>unnamed4</name>
</geneLocation>
<feature type="compositionally biased region" description="Low complexity" evidence="1">
    <location>
        <begin position="196"/>
        <end position="215"/>
    </location>
</feature>
<proteinExistence type="predicted"/>